<gene>
    <name evidence="1" type="ORF">A5707_18065</name>
</gene>
<evidence type="ECO:0000313" key="1">
    <source>
        <dbReference type="EMBL" id="OBI48305.1"/>
    </source>
</evidence>
<accession>A0A1A2ZDK8</accession>
<keyword evidence="1" id="KW-0808">Transferase</keyword>
<dbReference type="SUPFAM" id="SSF52540">
    <property type="entry name" value="P-loop containing nucleoside triphosphate hydrolases"/>
    <property type="match status" value="1"/>
</dbReference>
<dbReference type="EMBL" id="LZKJ01000078">
    <property type="protein sequence ID" value="OBI48305.1"/>
    <property type="molecule type" value="Genomic_DNA"/>
</dbReference>
<proteinExistence type="predicted"/>
<organism evidence="1 2">
    <name type="scientific">Mycobacterium kyorinense</name>
    <dbReference type="NCBI Taxonomy" id="487514"/>
    <lineage>
        <taxon>Bacteria</taxon>
        <taxon>Bacillati</taxon>
        <taxon>Actinomycetota</taxon>
        <taxon>Actinomycetes</taxon>
        <taxon>Mycobacteriales</taxon>
        <taxon>Mycobacteriaceae</taxon>
        <taxon>Mycobacterium</taxon>
    </lineage>
</organism>
<dbReference type="InterPro" id="IPR027417">
    <property type="entry name" value="P-loop_NTPase"/>
</dbReference>
<keyword evidence="1" id="KW-0418">Kinase</keyword>
<evidence type="ECO:0000313" key="2">
    <source>
        <dbReference type="Proteomes" id="UP000093592"/>
    </source>
</evidence>
<reference evidence="2" key="1">
    <citation type="submission" date="2016-06" db="EMBL/GenBank/DDBJ databases">
        <authorList>
            <person name="Sutton G."/>
            <person name="Brinkac L."/>
            <person name="Sanka R."/>
            <person name="Adams M."/>
            <person name="Lau E."/>
            <person name="Sam S."/>
            <person name="Sreng N."/>
            <person name="Him V."/>
            <person name="Kerleguer A."/>
            <person name="Cheng S."/>
        </authorList>
    </citation>
    <scope>NUCLEOTIDE SEQUENCE [LARGE SCALE GENOMIC DNA]</scope>
    <source>
        <strain evidence="2">E861</strain>
    </source>
</reference>
<name>A0A1A2ZDK8_9MYCO</name>
<dbReference type="GO" id="GO:0016301">
    <property type="term" value="F:kinase activity"/>
    <property type="evidence" value="ECO:0007669"/>
    <property type="project" value="UniProtKB-KW"/>
</dbReference>
<dbReference type="Gene3D" id="3.40.50.300">
    <property type="entry name" value="P-loop containing nucleotide triphosphate hydrolases"/>
    <property type="match status" value="1"/>
</dbReference>
<comment type="caution">
    <text evidence="1">The sequence shown here is derived from an EMBL/GenBank/DDBJ whole genome shotgun (WGS) entry which is preliminary data.</text>
</comment>
<sequence>MHAVGRRARTGRVTVVTGPPGAGKTTIARLVADKLELSVHLHADDFWRCIRQGAVAPHLPEAHHQNTIVIGVLAQSAFGYAAGGYDVICDGIIGPWFLDAFRAMSTTNRIDLHYLVLRPDESATLRRATSRTSADALTEPEPIRSLHHQFSNLDALEAHVLDTSHMNVATTVEVALRGITTGRYRL</sequence>
<protein>
    <submittedName>
        <fullName evidence="1">Shikimate kinase</fullName>
    </submittedName>
</protein>
<dbReference type="AlphaFoldDB" id="A0A1A2ZDK8"/>
<dbReference type="Proteomes" id="UP000093592">
    <property type="component" value="Unassembled WGS sequence"/>
</dbReference>
<dbReference type="Pfam" id="PF13671">
    <property type="entry name" value="AAA_33"/>
    <property type="match status" value="1"/>
</dbReference>